<comment type="caution">
    <text evidence="2">The sequence shown here is derived from an EMBL/GenBank/DDBJ whole genome shotgun (WGS) entry which is preliminary data.</text>
</comment>
<evidence type="ECO:0000313" key="3">
    <source>
        <dbReference type="Proteomes" id="UP001054837"/>
    </source>
</evidence>
<organism evidence="2 3">
    <name type="scientific">Caerostris darwini</name>
    <dbReference type="NCBI Taxonomy" id="1538125"/>
    <lineage>
        <taxon>Eukaryota</taxon>
        <taxon>Metazoa</taxon>
        <taxon>Ecdysozoa</taxon>
        <taxon>Arthropoda</taxon>
        <taxon>Chelicerata</taxon>
        <taxon>Arachnida</taxon>
        <taxon>Araneae</taxon>
        <taxon>Araneomorphae</taxon>
        <taxon>Entelegynae</taxon>
        <taxon>Araneoidea</taxon>
        <taxon>Araneidae</taxon>
        <taxon>Caerostris</taxon>
    </lineage>
</organism>
<proteinExistence type="predicted"/>
<protein>
    <submittedName>
        <fullName evidence="2">Uncharacterized protein</fullName>
    </submittedName>
</protein>
<evidence type="ECO:0000256" key="1">
    <source>
        <dbReference type="SAM" id="SignalP"/>
    </source>
</evidence>
<keyword evidence="3" id="KW-1185">Reference proteome</keyword>
<name>A0AAV4RAX9_9ARAC</name>
<sequence length="296" mass="33722">MSLILLSRNSVGILLMLCAPRRCSKVGPTRPRDKQFRSRNSLSTLSRGWEVGEGGGRPFNLRAVRSGRRPQLRVSSKSFRFAVIKVSRQQLTAWKLLRFARGKGKEGVSLRPLANAVNKEGHHRRLAFSGALKTFYNIRKALKIRKIPFERFSNKTPPLPKKGDSPFPNDLNKWHKLFIRKVYSVIFEEGDCCLAKGKRHFPPSASESSSFIFAVLLCCRATDGIIMAEGFDRVISTNRDERTTDAIETLFYRLSDRFGSRGGVVQVNSCNSFVNVELLGRSSFQLLRFWFYNYSF</sequence>
<dbReference type="EMBL" id="BPLQ01006044">
    <property type="protein sequence ID" value="GIY19463.1"/>
    <property type="molecule type" value="Genomic_DNA"/>
</dbReference>
<reference evidence="2 3" key="1">
    <citation type="submission" date="2021-06" db="EMBL/GenBank/DDBJ databases">
        <title>Caerostris darwini draft genome.</title>
        <authorList>
            <person name="Kono N."/>
            <person name="Arakawa K."/>
        </authorList>
    </citation>
    <scope>NUCLEOTIDE SEQUENCE [LARGE SCALE GENOMIC DNA]</scope>
</reference>
<accession>A0AAV4RAX9</accession>
<feature type="signal peptide" evidence="1">
    <location>
        <begin position="1"/>
        <end position="25"/>
    </location>
</feature>
<keyword evidence="1" id="KW-0732">Signal</keyword>
<dbReference type="AlphaFoldDB" id="A0AAV4RAX9"/>
<feature type="chain" id="PRO_5043797648" evidence="1">
    <location>
        <begin position="26"/>
        <end position="296"/>
    </location>
</feature>
<gene>
    <name evidence="2" type="ORF">CDAR_286991</name>
</gene>
<dbReference type="Proteomes" id="UP001054837">
    <property type="component" value="Unassembled WGS sequence"/>
</dbReference>
<evidence type="ECO:0000313" key="2">
    <source>
        <dbReference type="EMBL" id="GIY19463.1"/>
    </source>
</evidence>